<dbReference type="EMBL" id="UOFZ01000084">
    <property type="protein sequence ID" value="VAX13017.1"/>
    <property type="molecule type" value="Genomic_DNA"/>
</dbReference>
<dbReference type="AlphaFoldDB" id="A0A3B1C845"/>
<feature type="transmembrane region" description="Helical" evidence="1">
    <location>
        <begin position="141"/>
        <end position="164"/>
    </location>
</feature>
<dbReference type="GO" id="GO:0140359">
    <property type="term" value="F:ABC-type transporter activity"/>
    <property type="evidence" value="ECO:0007669"/>
    <property type="project" value="InterPro"/>
</dbReference>
<feature type="transmembrane region" description="Helical" evidence="1">
    <location>
        <begin position="54"/>
        <end position="75"/>
    </location>
</feature>
<keyword evidence="1" id="KW-0472">Membrane</keyword>
<keyword evidence="1" id="KW-1133">Transmembrane helix</keyword>
<accession>A0A3B1C845</accession>
<dbReference type="PANTHER" id="PTHR43471:SF1">
    <property type="entry name" value="ABC TRANSPORTER PERMEASE PROTEIN NOSY-RELATED"/>
    <property type="match status" value="1"/>
</dbReference>
<organism evidence="2">
    <name type="scientific">hydrothermal vent metagenome</name>
    <dbReference type="NCBI Taxonomy" id="652676"/>
    <lineage>
        <taxon>unclassified sequences</taxon>
        <taxon>metagenomes</taxon>
        <taxon>ecological metagenomes</taxon>
    </lineage>
</organism>
<sequence>MNKILVVAEKEFKDGLRNRWVAGITVVLALFAMAISYFGAAASGMVGFTSLSTTIVSLSSLAIFLIPLIALILAYDSIVGEEEQGTLILLMTYPLKRSELLAGKFAGHAAILALSTLLGFGAAGLLIAVFSEQVGLGELLIAYSMFIATSILLGWVFIALAYLVSVMSQEKSRASGVALLIWFAFVFVFDLLLLGLLVGTGGSIGDDLFGWLLLLNPTDIFRLINLGGFEATQIQSGLASIADKQMIQPLVLWSSLLAWIVIPCLIAVWRFNKRVI</sequence>
<feature type="transmembrane region" description="Helical" evidence="1">
    <location>
        <begin position="105"/>
        <end position="129"/>
    </location>
</feature>
<reference evidence="2" key="1">
    <citation type="submission" date="2018-06" db="EMBL/GenBank/DDBJ databases">
        <authorList>
            <person name="Zhirakovskaya E."/>
        </authorList>
    </citation>
    <scope>NUCLEOTIDE SEQUENCE</scope>
</reference>
<name>A0A3B1C845_9ZZZZ</name>
<dbReference type="Pfam" id="PF12679">
    <property type="entry name" value="ABC2_membrane_2"/>
    <property type="match status" value="1"/>
</dbReference>
<feature type="transmembrane region" description="Helical" evidence="1">
    <location>
        <begin position="176"/>
        <end position="198"/>
    </location>
</feature>
<protein>
    <submittedName>
        <fullName evidence="2">Nitrous oxide reductase maturation transmembrane protein NosY</fullName>
    </submittedName>
</protein>
<evidence type="ECO:0000256" key="1">
    <source>
        <dbReference type="SAM" id="Phobius"/>
    </source>
</evidence>
<gene>
    <name evidence="2" type="ORF">MNBD_GAMMA24-2818</name>
</gene>
<feature type="transmembrane region" description="Helical" evidence="1">
    <location>
        <begin position="20"/>
        <end position="42"/>
    </location>
</feature>
<dbReference type="GO" id="GO:0005886">
    <property type="term" value="C:plasma membrane"/>
    <property type="evidence" value="ECO:0007669"/>
    <property type="project" value="UniProtKB-SubCell"/>
</dbReference>
<proteinExistence type="predicted"/>
<keyword evidence="1 2" id="KW-0812">Transmembrane</keyword>
<evidence type="ECO:0000313" key="2">
    <source>
        <dbReference type="EMBL" id="VAX13017.1"/>
    </source>
</evidence>
<feature type="transmembrane region" description="Helical" evidence="1">
    <location>
        <begin position="250"/>
        <end position="271"/>
    </location>
</feature>
<dbReference type="PANTHER" id="PTHR43471">
    <property type="entry name" value="ABC TRANSPORTER PERMEASE"/>
    <property type="match status" value="1"/>
</dbReference>